<comment type="caution">
    <text evidence="2">The sequence shown here is derived from an EMBL/GenBank/DDBJ whole genome shotgun (WGS) entry which is preliminary data.</text>
</comment>
<proteinExistence type="predicted"/>
<protein>
    <recommendedName>
        <fullName evidence="4">Outer membrane protein beta-barrel domain-containing protein</fullName>
    </recommendedName>
</protein>
<sequence>MVRKLPYLVLFYSLNFCCYAQESIVNCTDSTFCVPGVIGLPRSKGIVIKREIVRDYSISSKSDEYGNSKAELRRNRRWEFKLRAPIIMKDGFKMAAGIKYFVEEHNFEDAENLEYPFYKNLENRSLRSIRGEIFMVKPTKTNRFYLLRLSGGLNGDYGSDSFAKHEFFKFSVSPLIGWKKNDYVSYAFGVAFSYNFGRRSIAPIIAYNKSFNNQWGVEMILPAEAKLRYSTLNQKNFFYLKSELNGSNYSVRLDDNQKELLYLNKSEVRFLLCWEREIHDWLWFGIESGLRSNINFDLSSEVGFNADTVIENKLNAAMVYNVSIFVVPPRRLLK</sequence>
<dbReference type="AlphaFoldDB" id="A0A937K0U4"/>
<dbReference type="EMBL" id="JAESIY010000003">
    <property type="protein sequence ID" value="MBL3655962.1"/>
    <property type="molecule type" value="Genomic_DNA"/>
</dbReference>
<dbReference type="Proteomes" id="UP000659388">
    <property type="component" value="Unassembled WGS sequence"/>
</dbReference>
<name>A0A937K0U4_9BACT</name>
<feature type="signal peptide" evidence="1">
    <location>
        <begin position="1"/>
        <end position="20"/>
    </location>
</feature>
<keyword evidence="3" id="KW-1185">Reference proteome</keyword>
<keyword evidence="1" id="KW-0732">Signal</keyword>
<evidence type="ECO:0000313" key="3">
    <source>
        <dbReference type="Proteomes" id="UP000659388"/>
    </source>
</evidence>
<accession>A0A937K0U4</accession>
<evidence type="ECO:0000256" key="1">
    <source>
        <dbReference type="SAM" id="SignalP"/>
    </source>
</evidence>
<organism evidence="2 3">
    <name type="scientific">Fulvivirga sediminis</name>
    <dbReference type="NCBI Taxonomy" id="2803949"/>
    <lineage>
        <taxon>Bacteria</taxon>
        <taxon>Pseudomonadati</taxon>
        <taxon>Bacteroidota</taxon>
        <taxon>Cytophagia</taxon>
        <taxon>Cytophagales</taxon>
        <taxon>Fulvivirgaceae</taxon>
        <taxon>Fulvivirga</taxon>
    </lineage>
</organism>
<feature type="chain" id="PRO_5036863825" description="Outer membrane protein beta-barrel domain-containing protein" evidence="1">
    <location>
        <begin position="21"/>
        <end position="334"/>
    </location>
</feature>
<evidence type="ECO:0000313" key="2">
    <source>
        <dbReference type="EMBL" id="MBL3655962.1"/>
    </source>
</evidence>
<evidence type="ECO:0008006" key="4">
    <source>
        <dbReference type="Google" id="ProtNLM"/>
    </source>
</evidence>
<gene>
    <name evidence="2" type="ORF">JL102_07465</name>
</gene>
<reference evidence="2" key="1">
    <citation type="submission" date="2021-01" db="EMBL/GenBank/DDBJ databases">
        <title>Fulvivirga kasyanovii gen. nov., sp nov., a novel member of the phylum Bacteroidetes isolated from seawater in a mussel farm.</title>
        <authorList>
            <person name="Zhao L.-H."/>
            <person name="Wang Z.-J."/>
        </authorList>
    </citation>
    <scope>NUCLEOTIDE SEQUENCE</scope>
    <source>
        <strain evidence="2">2943</strain>
    </source>
</reference>
<dbReference type="RefSeq" id="WP_202243642.1">
    <property type="nucleotide sequence ID" value="NZ_JAESIY010000003.1"/>
</dbReference>